<dbReference type="Pfam" id="PF03481">
    <property type="entry name" value="Sua5_C"/>
    <property type="match status" value="1"/>
</dbReference>
<dbReference type="Gene3D" id="3.40.50.11030">
    <property type="entry name" value="Threonylcarbamoyl-AMP synthase, C-terminal domain"/>
    <property type="match status" value="1"/>
</dbReference>
<proteinExistence type="predicted"/>
<protein>
    <recommendedName>
        <fullName evidence="1">Threonylcarbamoyl-AMP synthase C-terminal domain-containing protein</fullName>
    </recommendedName>
</protein>
<dbReference type="AlphaFoldDB" id="A0A645BSL8"/>
<gene>
    <name evidence="2" type="ORF">SDC9_115351</name>
</gene>
<accession>A0A645BSL8</accession>
<dbReference type="EMBL" id="VSSQ01022247">
    <property type="protein sequence ID" value="MPM68419.1"/>
    <property type="molecule type" value="Genomic_DNA"/>
</dbReference>
<dbReference type="InterPro" id="IPR005145">
    <property type="entry name" value="Sua5_C"/>
</dbReference>
<reference evidence="2" key="1">
    <citation type="submission" date="2019-08" db="EMBL/GenBank/DDBJ databases">
        <authorList>
            <person name="Kucharzyk K."/>
            <person name="Murdoch R.W."/>
            <person name="Higgins S."/>
            <person name="Loffler F."/>
        </authorList>
    </citation>
    <scope>NUCLEOTIDE SEQUENCE</scope>
</reference>
<name>A0A645BSL8_9ZZZZ</name>
<dbReference type="InterPro" id="IPR038385">
    <property type="entry name" value="Sua5/YwlC_C"/>
</dbReference>
<sequence length="135" mass="14914">MTGDHPVLLRPGGLPKEAVEEALNMEVLLPQDQKMIRRSPGTRYRHYAPAIPLKLSAPQETPADADNWAWLGTGNPAGSPCVKIIFRDDAEYAKELFRALRTLERSGARIIYAELPAEKGIGRALKDRLIRAAGE</sequence>
<comment type="caution">
    <text evidence="2">The sequence shown here is derived from an EMBL/GenBank/DDBJ whole genome shotgun (WGS) entry which is preliminary data.</text>
</comment>
<organism evidence="2">
    <name type="scientific">bioreactor metagenome</name>
    <dbReference type="NCBI Taxonomy" id="1076179"/>
    <lineage>
        <taxon>unclassified sequences</taxon>
        <taxon>metagenomes</taxon>
        <taxon>ecological metagenomes</taxon>
    </lineage>
</organism>
<evidence type="ECO:0000313" key="2">
    <source>
        <dbReference type="EMBL" id="MPM68419.1"/>
    </source>
</evidence>
<feature type="domain" description="Threonylcarbamoyl-AMP synthase C-terminal" evidence="1">
    <location>
        <begin position="16"/>
        <end position="134"/>
    </location>
</feature>
<evidence type="ECO:0000259" key="1">
    <source>
        <dbReference type="Pfam" id="PF03481"/>
    </source>
</evidence>